<dbReference type="GO" id="GO:0008061">
    <property type="term" value="F:chitin binding"/>
    <property type="evidence" value="ECO:0007669"/>
    <property type="project" value="InterPro"/>
</dbReference>
<dbReference type="InterPro" id="IPR002557">
    <property type="entry name" value="Chitin-bd_dom"/>
</dbReference>
<gene>
    <name evidence="2" type="ORF">ALC56_12249</name>
</gene>
<dbReference type="SUPFAM" id="SSF57625">
    <property type="entry name" value="Invertebrate chitin-binding proteins"/>
    <property type="match status" value="1"/>
</dbReference>
<proteinExistence type="predicted"/>
<dbReference type="InterPro" id="IPR052976">
    <property type="entry name" value="Scoloptoxin-like"/>
</dbReference>
<organism evidence="2 3">
    <name type="scientific">Trachymyrmex septentrionalis</name>
    <dbReference type="NCBI Taxonomy" id="34720"/>
    <lineage>
        <taxon>Eukaryota</taxon>
        <taxon>Metazoa</taxon>
        <taxon>Ecdysozoa</taxon>
        <taxon>Arthropoda</taxon>
        <taxon>Hexapoda</taxon>
        <taxon>Insecta</taxon>
        <taxon>Pterygota</taxon>
        <taxon>Neoptera</taxon>
        <taxon>Endopterygota</taxon>
        <taxon>Hymenoptera</taxon>
        <taxon>Apocrita</taxon>
        <taxon>Aculeata</taxon>
        <taxon>Formicoidea</taxon>
        <taxon>Formicidae</taxon>
        <taxon>Myrmicinae</taxon>
        <taxon>Trachymyrmex</taxon>
    </lineage>
</organism>
<evidence type="ECO:0000313" key="2">
    <source>
        <dbReference type="EMBL" id="KYN33537.1"/>
    </source>
</evidence>
<sequence length="330" mass="38594">MPRDAQQTEITENLQCFARKFFQIAVYYIKLLKSSVHAKKTVLFDQSQWRIDELERSHIQWIQSRPFLDRHALVSQIRESNTETGQICILAADSLNSRSDLTAYYPTRVAEISCDFLIPRRRAERVVLFLPPCRSRKSEKEEQKGAHVLNSPSCVFKTFCMWFLAETAVKTEPRHGGKEKGSFRNTKVTNQFTLGHFDRNHLETYEEISSEQNDIDIFANLTFRFTCKDMPSGFYADIDYNCRIFHVCENFGDGFPVICANDTVFDQKQRICTDEENIDCHHAHEWYYLNELTYSAEIEPRTITEEIPEEEESKVIQEDVVPSIWPFVID</sequence>
<evidence type="ECO:0000313" key="3">
    <source>
        <dbReference type="Proteomes" id="UP000078541"/>
    </source>
</evidence>
<protein>
    <recommendedName>
        <fullName evidence="1">Chitin-binding type-2 domain-containing protein</fullName>
    </recommendedName>
</protein>
<dbReference type="Pfam" id="PF01607">
    <property type="entry name" value="CBM_14"/>
    <property type="match status" value="1"/>
</dbReference>
<dbReference type="PANTHER" id="PTHR22933:SF43">
    <property type="entry name" value="LP10131P"/>
    <property type="match status" value="1"/>
</dbReference>
<dbReference type="InterPro" id="IPR036508">
    <property type="entry name" value="Chitin-bd_dom_sf"/>
</dbReference>
<reference evidence="2 3" key="1">
    <citation type="submission" date="2016-03" db="EMBL/GenBank/DDBJ databases">
        <title>Trachymyrmex septentrionalis WGS genome.</title>
        <authorList>
            <person name="Nygaard S."/>
            <person name="Hu H."/>
            <person name="Boomsma J."/>
            <person name="Zhang G."/>
        </authorList>
    </citation>
    <scope>NUCLEOTIDE SEQUENCE [LARGE SCALE GENOMIC DNA]</scope>
    <source>
        <strain evidence="2">Tsep2-gDNA-1</strain>
        <tissue evidence="2">Whole body</tissue>
    </source>
</reference>
<dbReference type="PROSITE" id="PS50940">
    <property type="entry name" value="CHIT_BIND_II"/>
    <property type="match status" value="1"/>
</dbReference>
<accession>A0A195F051</accession>
<dbReference type="GO" id="GO:0005576">
    <property type="term" value="C:extracellular region"/>
    <property type="evidence" value="ECO:0007669"/>
    <property type="project" value="InterPro"/>
</dbReference>
<dbReference type="STRING" id="34720.A0A195F051"/>
<name>A0A195F051_9HYME</name>
<dbReference type="AlphaFoldDB" id="A0A195F051"/>
<evidence type="ECO:0000259" key="1">
    <source>
        <dbReference type="PROSITE" id="PS50940"/>
    </source>
</evidence>
<dbReference type="EMBL" id="KQ981905">
    <property type="protein sequence ID" value="KYN33537.1"/>
    <property type="molecule type" value="Genomic_DNA"/>
</dbReference>
<dbReference type="Gene3D" id="2.170.140.10">
    <property type="entry name" value="Chitin binding domain"/>
    <property type="match status" value="1"/>
</dbReference>
<dbReference type="PANTHER" id="PTHR22933">
    <property type="entry name" value="FI18007P1-RELATED"/>
    <property type="match status" value="1"/>
</dbReference>
<feature type="domain" description="Chitin-binding type-2" evidence="1">
    <location>
        <begin position="224"/>
        <end position="282"/>
    </location>
</feature>
<dbReference type="SMART" id="SM00494">
    <property type="entry name" value="ChtBD2"/>
    <property type="match status" value="1"/>
</dbReference>
<dbReference type="Proteomes" id="UP000078541">
    <property type="component" value="Unassembled WGS sequence"/>
</dbReference>
<keyword evidence="3" id="KW-1185">Reference proteome</keyword>